<accession>A0A543J217</accession>
<organism evidence="1 2">
    <name type="scientific">Thermopolyspora flexuosa</name>
    <dbReference type="NCBI Taxonomy" id="103836"/>
    <lineage>
        <taxon>Bacteria</taxon>
        <taxon>Bacillati</taxon>
        <taxon>Actinomycetota</taxon>
        <taxon>Actinomycetes</taxon>
        <taxon>Streptosporangiales</taxon>
        <taxon>Streptosporangiaceae</taxon>
        <taxon>Thermopolyspora</taxon>
    </lineage>
</organism>
<dbReference type="Proteomes" id="UP000319213">
    <property type="component" value="Unassembled WGS sequence"/>
</dbReference>
<evidence type="ECO:0000313" key="1">
    <source>
        <dbReference type="EMBL" id="TQM76860.1"/>
    </source>
</evidence>
<protein>
    <submittedName>
        <fullName evidence="1">Helix-turn-helix protein</fullName>
    </submittedName>
</protein>
<dbReference type="AlphaFoldDB" id="A0A543J217"/>
<comment type="caution">
    <text evidence="1">The sequence shown here is derived from an EMBL/GenBank/DDBJ whole genome shotgun (WGS) entry which is preliminary data.</text>
</comment>
<dbReference type="OrthoDB" id="3449038at2"/>
<reference evidence="1 2" key="1">
    <citation type="submission" date="2019-06" db="EMBL/GenBank/DDBJ databases">
        <title>Sequencing the genomes of 1000 actinobacteria strains.</title>
        <authorList>
            <person name="Klenk H.-P."/>
        </authorList>
    </citation>
    <scope>NUCLEOTIDE SEQUENCE [LARGE SCALE GENOMIC DNA]</scope>
    <source>
        <strain evidence="1 2">DSM 43186</strain>
    </source>
</reference>
<sequence length="440" mass="47537">MSGQTPQPSSAQLFGAVLRAFRRTGLREMAARLPVSWGHLARIERGDQPVPPDLVPLLDTAYNAEGVLIRLSELLARDKVLTEWESRVLQAGTSSANPPIPDEDDMQRRSLLRLLSVLGPGAAISASTIDAVHVGLQQITGEPADRDVDDWEQVAWDYAQAVWTDLSGSRSADLAADIHDLSRHLTRTSDDAERAALLRVYAQLSAFLALDLPLIAGPRACWRAWSAARAAADASGDHDLAVWVRAREATESYYMQRLGPAAENLVAEAIELAGGRPCLGMVNALSARSRMLAAQGQADAARRALGEFKDAYATLPAQVTSDRVSVWGKPLTEVLWVEGWVLTRIGDVGRATSLLEQALAATATERVGAKANLILLQMWCAIQEGEVKEGLDRAVQVTQSLPVTPTRRRIVGDILDNLPEKVRALPAARELRALVSPAAA</sequence>
<name>A0A543J217_9ACTN</name>
<proteinExistence type="predicted"/>
<evidence type="ECO:0000313" key="2">
    <source>
        <dbReference type="Proteomes" id="UP000319213"/>
    </source>
</evidence>
<dbReference type="EMBL" id="VFPQ01000001">
    <property type="protein sequence ID" value="TQM76860.1"/>
    <property type="molecule type" value="Genomic_DNA"/>
</dbReference>
<dbReference type="RefSeq" id="WP_142260681.1">
    <property type="nucleotide sequence ID" value="NZ_BMPV01000005.1"/>
</dbReference>
<gene>
    <name evidence="1" type="ORF">FHX40_3611</name>
</gene>
<keyword evidence="2" id="KW-1185">Reference proteome</keyword>